<dbReference type="AlphaFoldDB" id="A0A0G1GV34"/>
<accession>A0A0G1GV34</accession>
<dbReference type="EMBL" id="LCHM01000003">
    <property type="protein sequence ID" value="KKT38961.1"/>
    <property type="molecule type" value="Genomic_DNA"/>
</dbReference>
<sequence>MARITFNSVFTQYPDGTLEPIRRTRIGGVEFGPGVRFSKGVAFAGIDLSLFIGRDLEVREENGILIIEGIYQ</sequence>
<proteinExistence type="predicted"/>
<reference evidence="1 2" key="1">
    <citation type="journal article" date="2015" name="Nature">
        <title>rRNA introns, odd ribosomes, and small enigmatic genomes across a large radiation of phyla.</title>
        <authorList>
            <person name="Brown C.T."/>
            <person name="Hug L.A."/>
            <person name="Thomas B.C."/>
            <person name="Sharon I."/>
            <person name="Castelle C.J."/>
            <person name="Singh A."/>
            <person name="Wilkins M.J."/>
            <person name="Williams K.H."/>
            <person name="Banfield J.F."/>
        </authorList>
    </citation>
    <scope>NUCLEOTIDE SEQUENCE [LARGE SCALE GENOMIC DNA]</scope>
</reference>
<evidence type="ECO:0000313" key="2">
    <source>
        <dbReference type="Proteomes" id="UP000034617"/>
    </source>
</evidence>
<dbReference type="Proteomes" id="UP000034617">
    <property type="component" value="Unassembled WGS sequence"/>
</dbReference>
<comment type="caution">
    <text evidence="1">The sequence shown here is derived from an EMBL/GenBank/DDBJ whole genome shotgun (WGS) entry which is preliminary data.</text>
</comment>
<name>A0A0G1GV34_9BACT</name>
<protein>
    <submittedName>
        <fullName evidence="1">Uncharacterized protein</fullName>
    </submittedName>
</protein>
<gene>
    <name evidence="1" type="ORF">UW22_C0003G0003</name>
</gene>
<organism evidence="1 2">
    <name type="scientific">Candidatus Gottesmanbacteria bacterium GW2011_GWB1_44_11c</name>
    <dbReference type="NCBI Taxonomy" id="1618447"/>
    <lineage>
        <taxon>Bacteria</taxon>
        <taxon>Candidatus Gottesmaniibacteriota</taxon>
    </lineage>
</organism>
<evidence type="ECO:0000313" key="1">
    <source>
        <dbReference type="EMBL" id="KKT38961.1"/>
    </source>
</evidence>